<evidence type="ECO:0000313" key="2">
    <source>
        <dbReference type="EMBL" id="ESR33401.1"/>
    </source>
</evidence>
<dbReference type="KEGG" id="cic:CICLE_v10006855mg"/>
<dbReference type="InParanoid" id="V4S917"/>
<organism evidence="2 4">
    <name type="scientific">Citrus clementina</name>
    <name type="common">Clementine</name>
    <name type="synonym">Citrus deliciosa x Citrus sinensis</name>
    <dbReference type="NCBI Taxonomy" id="85681"/>
    <lineage>
        <taxon>Eukaryota</taxon>
        <taxon>Viridiplantae</taxon>
        <taxon>Streptophyta</taxon>
        <taxon>Embryophyta</taxon>
        <taxon>Tracheophyta</taxon>
        <taxon>Spermatophyta</taxon>
        <taxon>Magnoliopsida</taxon>
        <taxon>eudicotyledons</taxon>
        <taxon>Gunneridae</taxon>
        <taxon>Pentapetalae</taxon>
        <taxon>rosids</taxon>
        <taxon>malvids</taxon>
        <taxon>Sapindales</taxon>
        <taxon>Rutaceae</taxon>
        <taxon>Aurantioideae</taxon>
        <taxon>Citrus</taxon>
    </lineage>
</organism>
<dbReference type="KEGG" id="cic:CICLE_v10006371mg"/>
<keyword evidence="1" id="KW-0472">Membrane</keyword>
<dbReference type="Proteomes" id="UP000030687">
    <property type="component" value="Unassembled WGS sequence"/>
</dbReference>
<dbReference type="EMBL" id="KI537036">
    <property type="protein sequence ID" value="ESR33411.1"/>
    <property type="molecule type" value="Genomic_DNA"/>
</dbReference>
<name>V4S917_CITCL</name>
<keyword evidence="4" id="KW-1185">Reference proteome</keyword>
<evidence type="ECO:0000313" key="3">
    <source>
        <dbReference type="EMBL" id="ESR33411.1"/>
    </source>
</evidence>
<sequence>MCQDFTHATASPSLLPISFAALLLSFVCKILISESCVKLSAYSARSFALANKVNDSILSLPRHLNSLTDSTS</sequence>
<keyword evidence="1" id="KW-0812">Transmembrane</keyword>
<dbReference type="Gramene" id="ESR33411">
    <property type="protein sequence ID" value="ESR33411"/>
    <property type="gene ID" value="CICLE_v10006855mg"/>
</dbReference>
<protein>
    <submittedName>
        <fullName evidence="2">Uncharacterized protein</fullName>
    </submittedName>
</protein>
<proteinExistence type="predicted"/>
<dbReference type="Gramene" id="ESR33401">
    <property type="protein sequence ID" value="ESR33401"/>
    <property type="gene ID" value="CICLE_v10006371mg"/>
</dbReference>
<dbReference type="AlphaFoldDB" id="V4S917"/>
<evidence type="ECO:0000256" key="1">
    <source>
        <dbReference type="SAM" id="Phobius"/>
    </source>
</evidence>
<keyword evidence="1" id="KW-1133">Transmembrane helix</keyword>
<reference evidence="2 4" key="1">
    <citation type="submission" date="2013-10" db="EMBL/GenBank/DDBJ databases">
        <authorList>
            <consortium name="International Citrus Genome Consortium"/>
            <person name="Jenkins J."/>
            <person name="Schmutz J."/>
            <person name="Prochnik S."/>
            <person name="Rokhsar D."/>
            <person name="Gmitter F."/>
            <person name="Ollitrault P."/>
            <person name="Machado M."/>
            <person name="Talon M."/>
            <person name="Wincker P."/>
            <person name="Jaillon O."/>
            <person name="Morgante M."/>
        </authorList>
    </citation>
    <scope>NUCLEOTIDE SEQUENCE</scope>
    <source>
        <strain evidence="4">cv. Clemenules</strain>
    </source>
</reference>
<gene>
    <name evidence="2" type="ORF">CICLE_v10006371mg</name>
    <name evidence="3" type="ORF">CICLE_v10006855mg</name>
</gene>
<feature type="transmembrane region" description="Helical" evidence="1">
    <location>
        <begin position="14"/>
        <end position="32"/>
    </location>
</feature>
<accession>V4S917</accession>
<dbReference type="EMBL" id="KI537036">
    <property type="protein sequence ID" value="ESR33401.1"/>
    <property type="molecule type" value="Genomic_DNA"/>
</dbReference>
<evidence type="ECO:0000313" key="4">
    <source>
        <dbReference type="Proteomes" id="UP000030687"/>
    </source>
</evidence>